<accession>A0A537IW62</accession>
<dbReference type="AlphaFoldDB" id="A0A537IW62"/>
<name>A0A537IW62_9BACT</name>
<evidence type="ECO:0000313" key="1">
    <source>
        <dbReference type="EMBL" id="TMI75558.1"/>
    </source>
</evidence>
<organism evidence="1 2">
    <name type="scientific">Candidatus Segetimicrobium genomatis</name>
    <dbReference type="NCBI Taxonomy" id="2569760"/>
    <lineage>
        <taxon>Bacteria</taxon>
        <taxon>Bacillati</taxon>
        <taxon>Candidatus Sysuimicrobiota</taxon>
        <taxon>Candidatus Sysuimicrobiia</taxon>
        <taxon>Candidatus Sysuimicrobiales</taxon>
        <taxon>Candidatus Segetimicrobiaceae</taxon>
        <taxon>Candidatus Segetimicrobium</taxon>
    </lineage>
</organism>
<sequence>MPAGPMRGDAAVDLSDLIGLDADQARRRLEIAGQRVGAIVETASPRPVVLEGSLRVVRARRGSDGQVDLVVTRERYLPPVNRE</sequence>
<protein>
    <submittedName>
        <fullName evidence="1">Uncharacterized protein</fullName>
    </submittedName>
</protein>
<reference evidence="1 2" key="1">
    <citation type="journal article" date="2019" name="Nat. Microbiol.">
        <title>Mediterranean grassland soil C-N compound turnover is dependent on rainfall and depth, and is mediated by genomically divergent microorganisms.</title>
        <authorList>
            <person name="Diamond S."/>
            <person name="Andeer P.F."/>
            <person name="Li Z."/>
            <person name="Crits-Christoph A."/>
            <person name="Burstein D."/>
            <person name="Anantharaman K."/>
            <person name="Lane K.R."/>
            <person name="Thomas B.C."/>
            <person name="Pan C."/>
            <person name="Northen T.R."/>
            <person name="Banfield J.F."/>
        </authorList>
    </citation>
    <scope>NUCLEOTIDE SEQUENCE [LARGE SCALE GENOMIC DNA]</scope>
    <source>
        <strain evidence="1">NP_8</strain>
    </source>
</reference>
<proteinExistence type="predicted"/>
<dbReference type="Proteomes" id="UP000318834">
    <property type="component" value="Unassembled WGS sequence"/>
</dbReference>
<gene>
    <name evidence="1" type="ORF">E6H05_06425</name>
</gene>
<dbReference type="EMBL" id="VBAP01000043">
    <property type="protein sequence ID" value="TMI75558.1"/>
    <property type="molecule type" value="Genomic_DNA"/>
</dbReference>
<comment type="caution">
    <text evidence="1">The sequence shown here is derived from an EMBL/GenBank/DDBJ whole genome shotgun (WGS) entry which is preliminary data.</text>
</comment>
<evidence type="ECO:0000313" key="2">
    <source>
        <dbReference type="Proteomes" id="UP000318834"/>
    </source>
</evidence>